<reference evidence="4" key="1">
    <citation type="journal article" date="2019" name="Int. J. Syst. Evol. Microbiol.">
        <title>The Global Catalogue of Microorganisms (GCM) 10K type strain sequencing project: providing services to taxonomists for standard genome sequencing and annotation.</title>
        <authorList>
            <consortium name="The Broad Institute Genomics Platform"/>
            <consortium name="The Broad Institute Genome Sequencing Center for Infectious Disease"/>
            <person name="Wu L."/>
            <person name="Ma J."/>
        </authorList>
    </citation>
    <scope>NUCLEOTIDE SEQUENCE [LARGE SCALE GENOMIC DNA]</scope>
    <source>
        <strain evidence="4">KCTC 62164</strain>
    </source>
</reference>
<keyword evidence="4" id="KW-1185">Reference proteome</keyword>
<sequence>MFIQIAIGSFLIVCTILVEVSFIELAIMATRRFGKNLMDSKRFSHFVLVLTVTALWLLAALSLAMWVWALGFLYVGAFDTLEAALYFAMASFTTLGFGDLLLPLEWRLLSGFAAANGLVLFGLNTAFLIEIMMRMRTSRR</sequence>
<evidence type="ECO:0000313" key="4">
    <source>
        <dbReference type="Proteomes" id="UP001595444"/>
    </source>
</evidence>
<organism evidence="3 4">
    <name type="scientific">Kordiimonas pumila</name>
    <dbReference type="NCBI Taxonomy" id="2161677"/>
    <lineage>
        <taxon>Bacteria</taxon>
        <taxon>Pseudomonadati</taxon>
        <taxon>Pseudomonadota</taxon>
        <taxon>Alphaproteobacteria</taxon>
        <taxon>Kordiimonadales</taxon>
        <taxon>Kordiimonadaceae</taxon>
        <taxon>Kordiimonas</taxon>
    </lineage>
</organism>
<proteinExistence type="predicted"/>
<keyword evidence="1" id="KW-1133">Transmembrane helix</keyword>
<feature type="transmembrane region" description="Helical" evidence="1">
    <location>
        <begin position="109"/>
        <end position="129"/>
    </location>
</feature>
<evidence type="ECO:0000256" key="1">
    <source>
        <dbReference type="SAM" id="Phobius"/>
    </source>
</evidence>
<feature type="transmembrane region" description="Helical" evidence="1">
    <location>
        <begin position="6"/>
        <end position="27"/>
    </location>
</feature>
<feature type="domain" description="Potassium channel" evidence="2">
    <location>
        <begin position="66"/>
        <end position="133"/>
    </location>
</feature>
<dbReference type="Proteomes" id="UP001595444">
    <property type="component" value="Unassembled WGS sequence"/>
</dbReference>
<dbReference type="RefSeq" id="WP_194215069.1">
    <property type="nucleotide sequence ID" value="NZ_CP061205.1"/>
</dbReference>
<comment type="caution">
    <text evidence="3">The sequence shown here is derived from an EMBL/GenBank/DDBJ whole genome shotgun (WGS) entry which is preliminary data.</text>
</comment>
<keyword evidence="1" id="KW-0472">Membrane</keyword>
<evidence type="ECO:0000259" key="2">
    <source>
        <dbReference type="Pfam" id="PF07885"/>
    </source>
</evidence>
<feature type="transmembrane region" description="Helical" evidence="1">
    <location>
        <begin position="47"/>
        <end position="77"/>
    </location>
</feature>
<name>A0ABV7D3Y1_9PROT</name>
<dbReference type="Gene3D" id="1.10.287.70">
    <property type="match status" value="1"/>
</dbReference>
<protein>
    <submittedName>
        <fullName evidence="3">Ion channel</fullName>
    </submittedName>
</protein>
<dbReference type="EMBL" id="JBHRSL010000004">
    <property type="protein sequence ID" value="MFC3051592.1"/>
    <property type="molecule type" value="Genomic_DNA"/>
</dbReference>
<gene>
    <name evidence="3" type="ORF">ACFOKA_06740</name>
</gene>
<accession>A0ABV7D3Y1</accession>
<keyword evidence="1" id="KW-0812">Transmembrane</keyword>
<dbReference type="InterPro" id="IPR013099">
    <property type="entry name" value="K_chnl_dom"/>
</dbReference>
<dbReference type="Pfam" id="PF07885">
    <property type="entry name" value="Ion_trans_2"/>
    <property type="match status" value="1"/>
</dbReference>
<dbReference type="SUPFAM" id="SSF81324">
    <property type="entry name" value="Voltage-gated potassium channels"/>
    <property type="match status" value="1"/>
</dbReference>
<evidence type="ECO:0000313" key="3">
    <source>
        <dbReference type="EMBL" id="MFC3051592.1"/>
    </source>
</evidence>